<reference evidence="1" key="1">
    <citation type="journal article" date="2014" name="Front. Microbiol.">
        <title>High frequency of phylogenetically diverse reductive dehalogenase-homologous genes in deep subseafloor sedimentary metagenomes.</title>
        <authorList>
            <person name="Kawai M."/>
            <person name="Futagami T."/>
            <person name="Toyoda A."/>
            <person name="Takaki Y."/>
            <person name="Nishi S."/>
            <person name="Hori S."/>
            <person name="Arai W."/>
            <person name="Tsubouchi T."/>
            <person name="Morono Y."/>
            <person name="Uchiyama I."/>
            <person name="Ito T."/>
            <person name="Fujiyama A."/>
            <person name="Inagaki F."/>
            <person name="Takami H."/>
        </authorList>
    </citation>
    <scope>NUCLEOTIDE SEQUENCE</scope>
    <source>
        <strain evidence="1">Expedition CK06-06</strain>
    </source>
</reference>
<protein>
    <submittedName>
        <fullName evidence="1">Uncharacterized protein</fullName>
    </submittedName>
</protein>
<feature type="non-terminal residue" evidence="1">
    <location>
        <position position="264"/>
    </location>
</feature>
<sequence length="264" mass="29147">IETQQNLRQSKRFAHIAQSPLQRNKKTNMMEIASIGSTPADNIVPMTVKNAEARRTAQLHLLSKRQLSISGLHLEVAGGSNIPSAYKIPNFPTADNHSGISAGSSVAGVFDSIGKTVEQNATKKITSNVKSLRRTLKAVLNQVTSQMAKDGNDNANIELRQLIMDSADISDNIHKVTSVKKTLDSLKKISEKYFTGQQNNNPQETHHNQVLDQQMKALDVKYAKIEQGIVDITDVRVKSYKDAYREIIPAQGTNVSMNDRIKSV</sequence>
<organism evidence="1">
    <name type="scientific">marine sediment metagenome</name>
    <dbReference type="NCBI Taxonomy" id="412755"/>
    <lineage>
        <taxon>unclassified sequences</taxon>
        <taxon>metagenomes</taxon>
        <taxon>ecological metagenomes</taxon>
    </lineage>
</organism>
<feature type="non-terminal residue" evidence="1">
    <location>
        <position position="1"/>
    </location>
</feature>
<comment type="caution">
    <text evidence="1">The sequence shown here is derived from an EMBL/GenBank/DDBJ whole genome shotgun (WGS) entry which is preliminary data.</text>
</comment>
<dbReference type="AlphaFoldDB" id="X0VHB4"/>
<evidence type="ECO:0000313" key="1">
    <source>
        <dbReference type="EMBL" id="GAG11863.1"/>
    </source>
</evidence>
<proteinExistence type="predicted"/>
<dbReference type="EMBL" id="BARS01028735">
    <property type="protein sequence ID" value="GAG11863.1"/>
    <property type="molecule type" value="Genomic_DNA"/>
</dbReference>
<gene>
    <name evidence="1" type="ORF">S01H1_45012</name>
</gene>
<name>X0VHB4_9ZZZZ</name>
<accession>X0VHB4</accession>